<protein>
    <submittedName>
        <fullName evidence="1">Uncharacterized protein</fullName>
    </submittedName>
</protein>
<reference evidence="1" key="1">
    <citation type="submission" date="2022-07" db="EMBL/GenBank/DDBJ databases">
        <title>Phylogenomic reconstructions and comparative analyses of Kickxellomycotina fungi.</title>
        <authorList>
            <person name="Reynolds N.K."/>
            <person name="Stajich J.E."/>
            <person name="Barry K."/>
            <person name="Grigoriev I.V."/>
            <person name="Crous P."/>
            <person name="Smith M.E."/>
        </authorList>
    </citation>
    <scope>NUCLEOTIDE SEQUENCE</scope>
    <source>
        <strain evidence="1">BCRC 34297</strain>
    </source>
</reference>
<dbReference type="AlphaFoldDB" id="A0A9W8H4A8"/>
<comment type="caution">
    <text evidence="1">The sequence shown here is derived from an EMBL/GenBank/DDBJ whole genome shotgun (WGS) entry which is preliminary data.</text>
</comment>
<dbReference type="OrthoDB" id="5543512at2759"/>
<dbReference type="Proteomes" id="UP001140011">
    <property type="component" value="Unassembled WGS sequence"/>
</dbReference>
<organism evidence="1 2">
    <name type="scientific">Coemansia pectinata</name>
    <dbReference type="NCBI Taxonomy" id="1052879"/>
    <lineage>
        <taxon>Eukaryota</taxon>
        <taxon>Fungi</taxon>
        <taxon>Fungi incertae sedis</taxon>
        <taxon>Zoopagomycota</taxon>
        <taxon>Kickxellomycotina</taxon>
        <taxon>Kickxellomycetes</taxon>
        <taxon>Kickxellales</taxon>
        <taxon>Kickxellaceae</taxon>
        <taxon>Coemansia</taxon>
    </lineage>
</organism>
<name>A0A9W8H4A8_9FUNG</name>
<gene>
    <name evidence="1" type="ORF">GGI19_000090</name>
</gene>
<proteinExistence type="predicted"/>
<accession>A0A9W8H4A8</accession>
<evidence type="ECO:0000313" key="2">
    <source>
        <dbReference type="Proteomes" id="UP001140011"/>
    </source>
</evidence>
<keyword evidence="2" id="KW-1185">Reference proteome</keyword>
<sequence length="189" mass="21212">MNVADPYADRHLIDEATHRSLTLCRAIISNPNTDTNIRISCLAKCVSLLDALPKVREFDVQATREIKQKVPSNTLAKPVSDDPHIWPPELIQILLDRAIALKDLATAYRQNGDAQNSAYNFDRAVTLLESFVLASPLFSLAQSNEDTKSIAINTLLQVLGDWADVEQSLGRNAKAAKIRMRTDKWRFRQ</sequence>
<evidence type="ECO:0000313" key="1">
    <source>
        <dbReference type="EMBL" id="KAJ2757371.1"/>
    </source>
</evidence>
<dbReference type="EMBL" id="JANBUH010000002">
    <property type="protein sequence ID" value="KAJ2757371.1"/>
    <property type="molecule type" value="Genomic_DNA"/>
</dbReference>